<reference evidence="1" key="1">
    <citation type="submission" date="2018-02" db="EMBL/GenBank/DDBJ databases">
        <authorList>
            <person name="Cohen D.B."/>
            <person name="Kent A.D."/>
        </authorList>
    </citation>
    <scope>NUCLEOTIDE SEQUENCE</scope>
</reference>
<accession>A0A2N9GC73</accession>
<evidence type="ECO:0000313" key="1">
    <source>
        <dbReference type="EMBL" id="SPD00176.1"/>
    </source>
</evidence>
<name>A0A2N9GC73_FAGSY</name>
<dbReference type="EMBL" id="OIVN01002056">
    <property type="protein sequence ID" value="SPD00176.1"/>
    <property type="molecule type" value="Genomic_DNA"/>
</dbReference>
<organism evidence="1">
    <name type="scientific">Fagus sylvatica</name>
    <name type="common">Beechnut</name>
    <dbReference type="NCBI Taxonomy" id="28930"/>
    <lineage>
        <taxon>Eukaryota</taxon>
        <taxon>Viridiplantae</taxon>
        <taxon>Streptophyta</taxon>
        <taxon>Embryophyta</taxon>
        <taxon>Tracheophyta</taxon>
        <taxon>Spermatophyta</taxon>
        <taxon>Magnoliopsida</taxon>
        <taxon>eudicotyledons</taxon>
        <taxon>Gunneridae</taxon>
        <taxon>Pentapetalae</taxon>
        <taxon>rosids</taxon>
        <taxon>fabids</taxon>
        <taxon>Fagales</taxon>
        <taxon>Fagaceae</taxon>
        <taxon>Fagus</taxon>
    </lineage>
</organism>
<protein>
    <submittedName>
        <fullName evidence="1">Uncharacterized protein</fullName>
    </submittedName>
</protein>
<proteinExistence type="predicted"/>
<gene>
    <name evidence="1" type="ORF">FSB_LOCUS28058</name>
</gene>
<dbReference type="AlphaFoldDB" id="A0A2N9GC73"/>
<sequence length="198" mass="22383">MPSSSPSSHPTPTSLTRLTAVHHLITIKLTRKITCCGKLRLSPMWATLFQFVDDLQPYRNPHHRIQTVPPRLLSIRSLLNGNSDPLPALHSPKRAPPSRITCSPVWALAPDQPLPEFQLEYRDVVRFFTNSSGAMATWVDHFVMGSDNRSGGSVQRGMEFEDIVQLKLQIYLRQVILQPGHANTVKYCRFQAFQVINS</sequence>